<evidence type="ECO:0000259" key="3">
    <source>
        <dbReference type="PROSITE" id="PS50175"/>
    </source>
</evidence>
<feature type="transmembrane region" description="Helical" evidence="2">
    <location>
        <begin position="6"/>
        <end position="26"/>
    </location>
</feature>
<comment type="caution">
    <text evidence="4">The sequence shown here is derived from an EMBL/GenBank/DDBJ whole genome shotgun (WGS) entry which is preliminary data.</text>
</comment>
<proteinExistence type="predicted"/>
<dbReference type="Proteomes" id="UP000193411">
    <property type="component" value="Unassembled WGS sequence"/>
</dbReference>
<name>A0A1Y2HL80_9FUNG</name>
<keyword evidence="2" id="KW-0812">Transmembrane</keyword>
<keyword evidence="2" id="KW-0472">Membrane</keyword>
<dbReference type="AlphaFoldDB" id="A0A1Y2HL80"/>
<dbReference type="Gene3D" id="2.40.70.10">
    <property type="entry name" value="Acid Proteases"/>
    <property type="match status" value="1"/>
</dbReference>
<evidence type="ECO:0000313" key="4">
    <source>
        <dbReference type="EMBL" id="ORZ33852.1"/>
    </source>
</evidence>
<keyword evidence="2" id="KW-1133">Transmembrane helix</keyword>
<keyword evidence="5" id="KW-1185">Reference proteome</keyword>
<keyword evidence="1" id="KW-0378">Hydrolase</keyword>
<dbReference type="GO" id="GO:0006508">
    <property type="term" value="P:proteolysis"/>
    <property type="evidence" value="ECO:0007669"/>
    <property type="project" value="InterPro"/>
</dbReference>
<accession>A0A1Y2HL80</accession>
<feature type="domain" description="Peptidase A2" evidence="3">
    <location>
        <begin position="79"/>
        <end position="159"/>
    </location>
</feature>
<dbReference type="PROSITE" id="PS50175">
    <property type="entry name" value="ASP_PROT_RETROV"/>
    <property type="match status" value="1"/>
</dbReference>
<dbReference type="EMBL" id="MCFL01000033">
    <property type="protein sequence ID" value="ORZ33852.1"/>
    <property type="molecule type" value="Genomic_DNA"/>
</dbReference>
<evidence type="ECO:0000256" key="2">
    <source>
        <dbReference type="SAM" id="Phobius"/>
    </source>
</evidence>
<gene>
    <name evidence="4" type="ORF">BCR44DRAFT_1191845</name>
</gene>
<reference evidence="4 5" key="1">
    <citation type="submission" date="2016-07" db="EMBL/GenBank/DDBJ databases">
        <title>Pervasive Adenine N6-methylation of Active Genes in Fungi.</title>
        <authorList>
            <consortium name="DOE Joint Genome Institute"/>
            <person name="Mondo S.J."/>
            <person name="Dannebaum R.O."/>
            <person name="Kuo R.C."/>
            <person name="Labutti K."/>
            <person name="Haridas S."/>
            <person name="Kuo A."/>
            <person name="Salamov A."/>
            <person name="Ahrendt S.R."/>
            <person name="Lipzen A."/>
            <person name="Sullivan W."/>
            <person name="Andreopoulos W.B."/>
            <person name="Clum A."/>
            <person name="Lindquist E."/>
            <person name="Daum C."/>
            <person name="Ramamoorthy G.K."/>
            <person name="Gryganskyi A."/>
            <person name="Culley D."/>
            <person name="Magnuson J.K."/>
            <person name="James T.Y."/>
            <person name="O'Malley M.A."/>
            <person name="Stajich J.E."/>
            <person name="Spatafora J.W."/>
            <person name="Visel A."/>
            <person name="Grigoriev I.V."/>
        </authorList>
    </citation>
    <scope>NUCLEOTIDE SEQUENCE [LARGE SCALE GENOMIC DNA]</scope>
    <source>
        <strain evidence="4 5">PL171</strain>
    </source>
</reference>
<organism evidence="4 5">
    <name type="scientific">Catenaria anguillulae PL171</name>
    <dbReference type="NCBI Taxonomy" id="765915"/>
    <lineage>
        <taxon>Eukaryota</taxon>
        <taxon>Fungi</taxon>
        <taxon>Fungi incertae sedis</taxon>
        <taxon>Blastocladiomycota</taxon>
        <taxon>Blastocladiomycetes</taxon>
        <taxon>Blastocladiales</taxon>
        <taxon>Catenariaceae</taxon>
        <taxon>Catenaria</taxon>
    </lineage>
</organism>
<evidence type="ECO:0000313" key="5">
    <source>
        <dbReference type="Proteomes" id="UP000193411"/>
    </source>
</evidence>
<dbReference type="GO" id="GO:0004190">
    <property type="term" value="F:aspartic-type endopeptidase activity"/>
    <property type="evidence" value="ECO:0007669"/>
    <property type="project" value="InterPro"/>
</dbReference>
<dbReference type="InterPro" id="IPR001995">
    <property type="entry name" value="Peptidase_A2_cat"/>
</dbReference>
<sequence>MRWKLWKVLMSCVPLMFVTINIVVLISRCLCPPLREQHQSFFESLSPRPVDPSPHKNRKTFLRSRTTASRLNCAASQQSLVRVDSGADCNILPAQSLDPFRPYLKVPSPADSKLAGIGGGSPPLGHVDLLVRFHDRAVVARFHVHETAGHIPILIGNDTFPALGIGFTGIDRRLSLPVRLPELPASDRATLFLEDEPPPIDKLPQVIQDLLRRK</sequence>
<evidence type="ECO:0000256" key="1">
    <source>
        <dbReference type="ARBA" id="ARBA00022801"/>
    </source>
</evidence>
<protein>
    <recommendedName>
        <fullName evidence="3">Peptidase A2 domain-containing protein</fullName>
    </recommendedName>
</protein>
<dbReference type="InterPro" id="IPR021109">
    <property type="entry name" value="Peptidase_aspartic_dom_sf"/>
</dbReference>